<evidence type="ECO:0000256" key="3">
    <source>
        <dbReference type="ARBA" id="ARBA00022558"/>
    </source>
</evidence>
<keyword evidence="5" id="KW-0574">Periplasm</keyword>
<keyword evidence="6" id="KW-0143">Chaperone</keyword>
<dbReference type="InterPro" id="IPR016147">
    <property type="entry name" value="Pili_assmbl_chaperone_N"/>
</dbReference>
<dbReference type="SUPFAM" id="SSF49584">
    <property type="entry name" value="Periplasmic chaperone C-domain"/>
    <property type="match status" value="1"/>
</dbReference>
<organism evidence="10 11">
    <name type="scientific">Pantoea rwandensis</name>
    <dbReference type="NCBI Taxonomy" id="1076550"/>
    <lineage>
        <taxon>Bacteria</taxon>
        <taxon>Pseudomonadati</taxon>
        <taxon>Pseudomonadota</taxon>
        <taxon>Gammaproteobacteria</taxon>
        <taxon>Enterobacterales</taxon>
        <taxon>Erwiniaceae</taxon>
        <taxon>Pantoea</taxon>
    </lineage>
</organism>
<evidence type="ECO:0008006" key="12">
    <source>
        <dbReference type="Google" id="ProtNLM"/>
    </source>
</evidence>
<evidence type="ECO:0000259" key="8">
    <source>
        <dbReference type="Pfam" id="PF00345"/>
    </source>
</evidence>
<dbReference type="Gene3D" id="2.60.40.10">
    <property type="entry name" value="Immunoglobulins"/>
    <property type="match status" value="2"/>
</dbReference>
<keyword evidence="11" id="KW-1185">Reference proteome</keyword>
<dbReference type="PRINTS" id="PR00969">
    <property type="entry name" value="CHAPERONPILI"/>
</dbReference>
<evidence type="ECO:0000256" key="6">
    <source>
        <dbReference type="ARBA" id="ARBA00023186"/>
    </source>
</evidence>
<evidence type="ECO:0000256" key="2">
    <source>
        <dbReference type="ARBA" id="ARBA00007399"/>
    </source>
</evidence>
<dbReference type="PANTHER" id="PTHR30251">
    <property type="entry name" value="PILUS ASSEMBLY CHAPERONE"/>
    <property type="match status" value="1"/>
</dbReference>
<protein>
    <recommendedName>
        <fullName evidence="12">Fimbrial chaperone protein</fullName>
    </recommendedName>
</protein>
<evidence type="ECO:0000256" key="4">
    <source>
        <dbReference type="ARBA" id="ARBA00022729"/>
    </source>
</evidence>
<dbReference type="EMBL" id="CP009454">
    <property type="protein sequence ID" value="AIR85148.1"/>
    <property type="molecule type" value="Genomic_DNA"/>
</dbReference>
<proteinExistence type="inferred from homology"/>
<name>A0ABM5RGM6_9GAMM</name>
<dbReference type="InterPro" id="IPR016148">
    <property type="entry name" value="Pili_assmbl_chaperone_C"/>
</dbReference>
<evidence type="ECO:0000259" key="9">
    <source>
        <dbReference type="Pfam" id="PF02753"/>
    </source>
</evidence>
<evidence type="ECO:0000256" key="5">
    <source>
        <dbReference type="ARBA" id="ARBA00022764"/>
    </source>
</evidence>
<evidence type="ECO:0000313" key="11">
    <source>
        <dbReference type="Proteomes" id="UP000029495"/>
    </source>
</evidence>
<evidence type="ECO:0000313" key="10">
    <source>
        <dbReference type="EMBL" id="AIR85148.1"/>
    </source>
</evidence>
<feature type="chain" id="PRO_5045980948" description="Fimbrial chaperone protein" evidence="7">
    <location>
        <begin position="30"/>
        <end position="256"/>
    </location>
</feature>
<evidence type="ECO:0000256" key="7">
    <source>
        <dbReference type="SAM" id="SignalP"/>
    </source>
</evidence>
<dbReference type="InterPro" id="IPR036316">
    <property type="entry name" value="Pili_assmbl_chap_C_dom_sf"/>
</dbReference>
<dbReference type="InterPro" id="IPR001829">
    <property type="entry name" value="Pili_assmbl_chaperone_bac"/>
</dbReference>
<sequence length="256" mass="28872">MRTPFLLRRSLMTLGLLCLNLTVLPTVKAVEEEAQSTGISFYNTRVIFTATSLSGVTQTLYNKTDNAWLLQSLIRPVDAQTGDVDIDNHANILLPFIATPPLERLDAHSDITLRIRRNDVPLPDDRESVFYLTMKAIPAQPKHAESNTVTLAVVSSMKVFFRPVGLKRYAVEEASNALRFRKQGNELIAINPTPYWLTFAMLRVGSHDLDKAQRRLMVPPKGERGYHFPSGTQGQVTWQLIDEDTWLTPLKQQDSP</sequence>
<comment type="subcellular location">
    <subcellularLocation>
        <location evidence="1">Periplasm</location>
    </subcellularLocation>
</comment>
<dbReference type="Pfam" id="PF00345">
    <property type="entry name" value="PapD_N"/>
    <property type="match status" value="1"/>
</dbReference>
<feature type="domain" description="Pili assembly chaperone N-terminal" evidence="8">
    <location>
        <begin position="39"/>
        <end position="166"/>
    </location>
</feature>
<gene>
    <name evidence="10" type="ORF">LH22_06570</name>
</gene>
<feature type="signal peptide" evidence="7">
    <location>
        <begin position="1"/>
        <end position="29"/>
    </location>
</feature>
<dbReference type="Proteomes" id="UP000029495">
    <property type="component" value="Chromosome"/>
</dbReference>
<dbReference type="SUPFAM" id="SSF49354">
    <property type="entry name" value="PapD-like"/>
    <property type="match status" value="1"/>
</dbReference>
<dbReference type="InterPro" id="IPR008962">
    <property type="entry name" value="PapD-like_sf"/>
</dbReference>
<dbReference type="InterPro" id="IPR013783">
    <property type="entry name" value="Ig-like_fold"/>
</dbReference>
<reference evidence="10 11" key="1">
    <citation type="submission" date="2014-09" db="EMBL/GenBank/DDBJ databases">
        <authorList>
            <person name="Chan K.-G."/>
        </authorList>
    </citation>
    <scope>NUCLEOTIDE SEQUENCE [LARGE SCALE GENOMIC DNA]</scope>
    <source>
        <strain evidence="10 11">ND04</strain>
    </source>
</reference>
<evidence type="ECO:0000256" key="1">
    <source>
        <dbReference type="ARBA" id="ARBA00004418"/>
    </source>
</evidence>
<dbReference type="PANTHER" id="PTHR30251:SF11">
    <property type="entry name" value="CHAPERONE PROTEIN FIMC-RELATED"/>
    <property type="match status" value="1"/>
</dbReference>
<comment type="similarity">
    <text evidence="2">Belongs to the periplasmic pilus chaperone family.</text>
</comment>
<keyword evidence="4 7" id="KW-0732">Signal</keyword>
<dbReference type="InterPro" id="IPR050643">
    <property type="entry name" value="Periplasmic_pilus_chap"/>
</dbReference>
<feature type="domain" description="Pili assembly chaperone C-terminal" evidence="9">
    <location>
        <begin position="191"/>
        <end position="242"/>
    </location>
</feature>
<dbReference type="Pfam" id="PF02753">
    <property type="entry name" value="PapD_C"/>
    <property type="match status" value="1"/>
</dbReference>
<keyword evidence="3" id="KW-1029">Fimbrium biogenesis</keyword>
<accession>A0ABM5RGM6</accession>